<dbReference type="PANTHER" id="PTHR14614">
    <property type="entry name" value="HEPATOCELLULAR CARCINOMA-ASSOCIATED ANTIGEN"/>
    <property type="match status" value="1"/>
</dbReference>
<keyword evidence="1 5" id="KW-0489">Methyltransferase</keyword>
<dbReference type="AlphaFoldDB" id="A0A6A4WV14"/>
<evidence type="ECO:0000256" key="4">
    <source>
        <dbReference type="ARBA" id="ARBA00043988"/>
    </source>
</evidence>
<comment type="similarity">
    <text evidence="4">Belongs to the methyltransferase superfamily. METTL23 family.</text>
</comment>
<proteinExistence type="inferred from homology"/>
<dbReference type="Gene3D" id="3.40.50.150">
    <property type="entry name" value="Vaccinia Virus protein VP39"/>
    <property type="match status" value="1"/>
</dbReference>
<gene>
    <name evidence="5" type="primary">mettl23_0</name>
    <name evidence="5" type="ORF">FJT64_017837</name>
</gene>
<dbReference type="SUPFAM" id="SSF53335">
    <property type="entry name" value="S-adenosyl-L-methionine-dependent methyltransferases"/>
    <property type="match status" value="1"/>
</dbReference>
<keyword evidence="2 5" id="KW-0808">Transferase</keyword>
<dbReference type="InterPro" id="IPR019410">
    <property type="entry name" value="Methyltransf_16"/>
</dbReference>
<dbReference type="Pfam" id="PF10294">
    <property type="entry name" value="Methyltransf_16"/>
    <property type="match status" value="1"/>
</dbReference>
<evidence type="ECO:0000313" key="6">
    <source>
        <dbReference type="Proteomes" id="UP000440578"/>
    </source>
</evidence>
<dbReference type="PANTHER" id="PTHR14614:SF164">
    <property type="entry name" value="HISTONE-ARGININE METHYLTRANSFERASE METTL23"/>
    <property type="match status" value="1"/>
</dbReference>
<evidence type="ECO:0000313" key="5">
    <source>
        <dbReference type="EMBL" id="KAF0311326.1"/>
    </source>
</evidence>
<keyword evidence="3" id="KW-0949">S-adenosyl-L-methionine</keyword>
<keyword evidence="6" id="KW-1185">Reference proteome</keyword>
<protein>
    <submittedName>
        <fullName evidence="5">Methyltransferase-like protein 23</fullName>
    </submittedName>
</protein>
<sequence>MDGLATASRYVRTFEFSSAGEAGAAVDEAPLVLRALVPEVLNRSYGLYTWPCAPVLAQYVFHERRRFAGAHVLELGAGTALPSIVAAKLGARVTVTDCAAAPQLLANCRRALELNAVRATVLGLSWGLVSPELLQLPPLQFILGSDVFYDEPLFEEVLRSVAFLLETSPHAEFVFSYQERSSERCLEPLLVKWRMQARQVPLAEFGADGPAVAGSDLPGNHSIQLYVVTLKQ</sequence>
<dbReference type="GO" id="GO:0008168">
    <property type="term" value="F:methyltransferase activity"/>
    <property type="evidence" value="ECO:0007669"/>
    <property type="project" value="UniProtKB-KW"/>
</dbReference>
<dbReference type="InterPro" id="IPR029063">
    <property type="entry name" value="SAM-dependent_MTases_sf"/>
</dbReference>
<evidence type="ECO:0000256" key="1">
    <source>
        <dbReference type="ARBA" id="ARBA00022603"/>
    </source>
</evidence>
<organism evidence="5 6">
    <name type="scientific">Amphibalanus amphitrite</name>
    <name type="common">Striped barnacle</name>
    <name type="synonym">Balanus amphitrite</name>
    <dbReference type="NCBI Taxonomy" id="1232801"/>
    <lineage>
        <taxon>Eukaryota</taxon>
        <taxon>Metazoa</taxon>
        <taxon>Ecdysozoa</taxon>
        <taxon>Arthropoda</taxon>
        <taxon>Crustacea</taxon>
        <taxon>Multicrustacea</taxon>
        <taxon>Cirripedia</taxon>
        <taxon>Thoracica</taxon>
        <taxon>Thoracicalcarea</taxon>
        <taxon>Balanomorpha</taxon>
        <taxon>Balanoidea</taxon>
        <taxon>Balanidae</taxon>
        <taxon>Amphibalaninae</taxon>
        <taxon>Amphibalanus</taxon>
    </lineage>
</organism>
<name>A0A6A4WV14_AMPAM</name>
<evidence type="ECO:0000256" key="2">
    <source>
        <dbReference type="ARBA" id="ARBA00022679"/>
    </source>
</evidence>
<dbReference type="GO" id="GO:0005737">
    <property type="term" value="C:cytoplasm"/>
    <property type="evidence" value="ECO:0007669"/>
    <property type="project" value="TreeGrafter"/>
</dbReference>
<dbReference type="EMBL" id="VIIS01000244">
    <property type="protein sequence ID" value="KAF0311326.1"/>
    <property type="molecule type" value="Genomic_DNA"/>
</dbReference>
<evidence type="ECO:0000256" key="3">
    <source>
        <dbReference type="ARBA" id="ARBA00022691"/>
    </source>
</evidence>
<dbReference type="GO" id="GO:0032259">
    <property type="term" value="P:methylation"/>
    <property type="evidence" value="ECO:0007669"/>
    <property type="project" value="UniProtKB-KW"/>
</dbReference>
<reference evidence="5 6" key="1">
    <citation type="submission" date="2019-07" db="EMBL/GenBank/DDBJ databases">
        <title>Draft genome assembly of a fouling barnacle, Amphibalanus amphitrite (Darwin, 1854): The first reference genome for Thecostraca.</title>
        <authorList>
            <person name="Kim W."/>
        </authorList>
    </citation>
    <scope>NUCLEOTIDE SEQUENCE [LARGE SCALE GENOMIC DNA]</scope>
    <source>
        <strain evidence="5">SNU_AA5</strain>
        <tissue evidence="5">Soma without cirri and trophi</tissue>
    </source>
</reference>
<accession>A0A6A4WV14</accession>
<dbReference type="Proteomes" id="UP000440578">
    <property type="component" value="Unassembled WGS sequence"/>
</dbReference>
<dbReference type="GO" id="GO:0005634">
    <property type="term" value="C:nucleus"/>
    <property type="evidence" value="ECO:0007669"/>
    <property type="project" value="TreeGrafter"/>
</dbReference>
<comment type="caution">
    <text evidence="5">The sequence shown here is derived from an EMBL/GenBank/DDBJ whole genome shotgun (WGS) entry which is preliminary data.</text>
</comment>
<dbReference type="OrthoDB" id="407325at2759"/>